<gene>
    <name evidence="3" type="ORF">GGC33_13045</name>
</gene>
<name>A0A844H0E4_9CHRO</name>
<dbReference type="RefSeq" id="WP_155084271.1">
    <property type="nucleotide sequence ID" value="NZ_WMIA01000018.1"/>
</dbReference>
<dbReference type="PANTHER" id="PTHR12049">
    <property type="entry name" value="PROTEIN ARGININE METHYLTRANSFERASE NDUFAF7, MITOCHONDRIAL"/>
    <property type="match status" value="1"/>
</dbReference>
<dbReference type="GO" id="GO:0032259">
    <property type="term" value="P:methylation"/>
    <property type="evidence" value="ECO:0007669"/>
    <property type="project" value="UniProtKB-KW"/>
</dbReference>
<dbReference type="GO" id="GO:0035243">
    <property type="term" value="F:protein-arginine omega-N symmetric methyltransferase activity"/>
    <property type="evidence" value="ECO:0007669"/>
    <property type="project" value="TreeGrafter"/>
</dbReference>
<evidence type="ECO:0000256" key="1">
    <source>
        <dbReference type="ARBA" id="ARBA00022603"/>
    </source>
</evidence>
<dbReference type="EMBL" id="WMIA01000018">
    <property type="protein sequence ID" value="MTF39845.1"/>
    <property type="molecule type" value="Genomic_DNA"/>
</dbReference>
<evidence type="ECO:0000313" key="4">
    <source>
        <dbReference type="Proteomes" id="UP000437131"/>
    </source>
</evidence>
<keyword evidence="2 3" id="KW-0808">Transferase</keyword>
<dbReference type="Gene3D" id="3.40.50.12710">
    <property type="match status" value="1"/>
</dbReference>
<sequence length="390" mass="45003">MTNSKSNLLQKKIIELIDSSNQKKITFADYMNLCLYDSEYGYYNSENILIGKNGDFYTSTSLSSDFGELLAIQLEEFWRVMDKPTPFHLVEVGAGEGNLTINILNYLKTHYPDFFQSIEYIIIEKSEILAEKQKQIIKENFDKSFISKWCQWESIENNSLQGCIFSNELIDAFPVHLVEFNQGILQEVYLTNSEGNLTEVLGNLSTVEIEDFFQTLNISFSPDIYPEKYRTEVNIQALNWLETVTEKLKKGYVLTIDYGYQGDKYYHPQRFQGTLKCYYQHRHHNNPYVNIGCQDITSHINFTALEIYGERYGLSNIAYTPQALFLMNLGLGDHISELSSGKIPIGEIIERRNQLHSLINPEGLGNFGILLQGKNLSKEQKNYSLQGFKY</sequence>
<reference evidence="3 4" key="1">
    <citation type="submission" date="2019-11" db="EMBL/GenBank/DDBJ databases">
        <title>Isolation of a new High Light Tolerant Cyanobacteria.</title>
        <authorList>
            <person name="Dobson Z."/>
            <person name="Vaughn N."/>
            <person name="Vaughn M."/>
            <person name="Fromme P."/>
            <person name="Mazor Y."/>
        </authorList>
    </citation>
    <scope>NUCLEOTIDE SEQUENCE [LARGE SCALE GENOMIC DNA]</scope>
    <source>
        <strain evidence="3 4">0216</strain>
    </source>
</reference>
<comment type="caution">
    <text evidence="3">The sequence shown here is derived from an EMBL/GenBank/DDBJ whole genome shotgun (WGS) entry which is preliminary data.</text>
</comment>
<dbReference type="SUPFAM" id="SSF53335">
    <property type="entry name" value="S-adenosyl-L-methionine-dependent methyltransferases"/>
    <property type="match status" value="1"/>
</dbReference>
<keyword evidence="1 3" id="KW-0489">Methyltransferase</keyword>
<dbReference type="Proteomes" id="UP000437131">
    <property type="component" value="Unassembled WGS sequence"/>
</dbReference>
<accession>A0A844H0E4</accession>
<dbReference type="InterPro" id="IPR038375">
    <property type="entry name" value="NDUFAF7_sf"/>
</dbReference>
<dbReference type="Pfam" id="PF02636">
    <property type="entry name" value="Methyltransf_28"/>
    <property type="match status" value="1"/>
</dbReference>
<protein>
    <submittedName>
        <fullName evidence="3">Class I SAM-dependent methyltransferase</fullName>
    </submittedName>
</protein>
<dbReference type="AlphaFoldDB" id="A0A844H0E4"/>
<proteinExistence type="predicted"/>
<dbReference type="InterPro" id="IPR029063">
    <property type="entry name" value="SAM-dependent_MTases_sf"/>
</dbReference>
<evidence type="ECO:0000313" key="3">
    <source>
        <dbReference type="EMBL" id="MTF39845.1"/>
    </source>
</evidence>
<evidence type="ECO:0000256" key="2">
    <source>
        <dbReference type="ARBA" id="ARBA00022679"/>
    </source>
</evidence>
<dbReference type="InterPro" id="IPR003788">
    <property type="entry name" value="NDUFAF7"/>
</dbReference>
<dbReference type="PANTHER" id="PTHR12049:SF7">
    <property type="entry name" value="PROTEIN ARGININE METHYLTRANSFERASE NDUFAF7, MITOCHONDRIAL"/>
    <property type="match status" value="1"/>
</dbReference>
<organism evidence="3 4">
    <name type="scientific">Cyanobacterium aponinum 0216</name>
    <dbReference type="NCBI Taxonomy" id="2676140"/>
    <lineage>
        <taxon>Bacteria</taxon>
        <taxon>Bacillati</taxon>
        <taxon>Cyanobacteriota</taxon>
        <taxon>Cyanophyceae</taxon>
        <taxon>Oscillatoriophycideae</taxon>
        <taxon>Chroococcales</taxon>
        <taxon>Geminocystaceae</taxon>
        <taxon>Cyanobacterium</taxon>
    </lineage>
</organism>